<proteinExistence type="predicted"/>
<reference evidence="3 4" key="1">
    <citation type="journal article" date="2020" name="Front. Microbiol.">
        <title>Genetic Organization of the aprX-lipA2 Operon Affects the Proteolytic Potential of Pseudomonas Species in Milk.</title>
        <authorList>
            <person name="Maier C."/>
            <person name="Huptas C."/>
            <person name="von Neubeck M."/>
            <person name="Scherer S."/>
            <person name="Wenning M."/>
            <person name="Lucking G."/>
        </authorList>
    </citation>
    <scope>NUCLEOTIDE SEQUENCE [LARGE SCALE GENOMIC DNA]</scope>
    <source>
        <strain evidence="2 4">WS 5404</strain>
        <strain evidence="1 3">WS 5405</strain>
    </source>
</reference>
<accession>A0A7Y1MI23</accession>
<dbReference type="GeneID" id="45735194"/>
<dbReference type="EMBL" id="JAAQYH010000035">
    <property type="protein sequence ID" value="NNA77061.1"/>
    <property type="molecule type" value="Genomic_DNA"/>
</dbReference>
<sequence>MKGKTAATEGTFNVTVTGQHNVVFIGDADKMELYRETSGLWHLAATQRLSDVPSDFLGIDILLPSDLPTDGSKHTYSFAEGATRLHFSTYENQGNPTYAATAGKIEVSFDGTNLKASFGASAEFGSQKIELVDGTAELRGLSTGLTAQYPATGELKAVFQGGPLPDPKFVATEFRIDSSDFGGHRPDHRMFIGDHYDDDLSRTRNILSIVINKDTKGLTHVLAGNNNVRVQFMRLDTYGGVTAHAGTLKLNEEVTDDHGSGEFSCSFRKNDGPEFTVEGTFRLTRVRH</sequence>
<evidence type="ECO:0000313" key="2">
    <source>
        <dbReference type="EMBL" id="NNA82118.1"/>
    </source>
</evidence>
<gene>
    <name evidence="1" type="ORF">HBO13_30980</name>
    <name evidence="2" type="ORF">HBO30_25715</name>
</gene>
<organism evidence="2 4">
    <name type="scientific">Pseudomonas lactis</name>
    <dbReference type="NCBI Taxonomy" id="1615674"/>
    <lineage>
        <taxon>Bacteria</taxon>
        <taxon>Pseudomonadati</taxon>
        <taxon>Pseudomonadota</taxon>
        <taxon>Gammaproteobacteria</taxon>
        <taxon>Pseudomonadales</taxon>
        <taxon>Pseudomonadaceae</taxon>
        <taxon>Pseudomonas</taxon>
    </lineage>
</organism>
<evidence type="ECO:0000313" key="3">
    <source>
        <dbReference type="Proteomes" id="UP000535954"/>
    </source>
</evidence>
<evidence type="ECO:0000313" key="1">
    <source>
        <dbReference type="EMBL" id="NNA77061.1"/>
    </source>
</evidence>
<dbReference type="EMBL" id="JAAQYI010000015">
    <property type="protein sequence ID" value="NNA82118.1"/>
    <property type="molecule type" value="Genomic_DNA"/>
</dbReference>
<dbReference type="Proteomes" id="UP000535954">
    <property type="component" value="Unassembled WGS sequence"/>
</dbReference>
<name>A0A7Y1MI23_9PSED</name>
<dbReference type="AlphaFoldDB" id="A0A7Y1MI23"/>
<comment type="caution">
    <text evidence="2">The sequence shown here is derived from an EMBL/GenBank/DDBJ whole genome shotgun (WGS) entry which is preliminary data.</text>
</comment>
<dbReference type="RefSeq" id="WP_034135025.1">
    <property type="nucleotide sequence ID" value="NZ_BQIH01000013.1"/>
</dbReference>
<evidence type="ECO:0000313" key="4">
    <source>
        <dbReference type="Proteomes" id="UP000586252"/>
    </source>
</evidence>
<protein>
    <submittedName>
        <fullName evidence="2">Uncharacterized protein</fullName>
    </submittedName>
</protein>
<dbReference type="Proteomes" id="UP000586252">
    <property type="component" value="Unassembled WGS sequence"/>
</dbReference>